<dbReference type="AlphaFoldDB" id="A0A538TK70"/>
<accession>A0A538TK70</accession>
<feature type="repeat" description="TPR" evidence="1">
    <location>
        <begin position="94"/>
        <end position="127"/>
    </location>
</feature>
<feature type="compositionally biased region" description="Basic and acidic residues" evidence="2">
    <location>
        <begin position="206"/>
        <end position="239"/>
    </location>
</feature>
<name>A0A538TK70_UNCEI</name>
<gene>
    <name evidence="3" type="ORF">E6K79_08455</name>
</gene>
<evidence type="ECO:0000313" key="4">
    <source>
        <dbReference type="Proteomes" id="UP000317691"/>
    </source>
</evidence>
<dbReference type="Proteomes" id="UP000317691">
    <property type="component" value="Unassembled WGS sequence"/>
</dbReference>
<keyword evidence="1" id="KW-0802">TPR repeat</keyword>
<protein>
    <submittedName>
        <fullName evidence="3">Uncharacterized protein</fullName>
    </submittedName>
</protein>
<sequence length="239" mass="25855">MRRLAALLVLWAVGTGAIYEWGGAAARGVRELKKGNHREAIEALRKGKTELPRSAAVRYDEGLAYRGLGLSDSALAAYRDAAGTPSLEGDRARSAAAFNMGNEAMRGDDFGGAVRQYRQSLRFDPTRVDAKKNLEEALRRARSEKQRRQGGGGGKGPQSEGKGNPEPGGGTNQQGIPPQPQQQGGAPQRTDQGRAPQLGNAIPGRADAEHWLDALESERRASKMRDERGEEKAEGQRDW</sequence>
<comment type="caution">
    <text evidence="3">The sequence shown here is derived from an EMBL/GenBank/DDBJ whole genome shotgun (WGS) entry which is preliminary data.</text>
</comment>
<evidence type="ECO:0000256" key="2">
    <source>
        <dbReference type="SAM" id="MobiDB-lite"/>
    </source>
</evidence>
<feature type="region of interest" description="Disordered" evidence="2">
    <location>
        <begin position="139"/>
        <end position="239"/>
    </location>
</feature>
<evidence type="ECO:0000313" key="3">
    <source>
        <dbReference type="EMBL" id="TMQ64010.1"/>
    </source>
</evidence>
<dbReference type="SUPFAM" id="SSF48452">
    <property type="entry name" value="TPR-like"/>
    <property type="match status" value="1"/>
</dbReference>
<reference evidence="3 4" key="1">
    <citation type="journal article" date="2019" name="Nat. Microbiol.">
        <title>Mediterranean grassland soil C-N compound turnover is dependent on rainfall and depth, and is mediated by genomically divergent microorganisms.</title>
        <authorList>
            <person name="Diamond S."/>
            <person name="Andeer P.F."/>
            <person name="Li Z."/>
            <person name="Crits-Christoph A."/>
            <person name="Burstein D."/>
            <person name="Anantharaman K."/>
            <person name="Lane K.R."/>
            <person name="Thomas B.C."/>
            <person name="Pan C."/>
            <person name="Northen T.R."/>
            <person name="Banfield J.F."/>
        </authorList>
    </citation>
    <scope>NUCLEOTIDE SEQUENCE [LARGE SCALE GENOMIC DNA]</scope>
    <source>
        <strain evidence="3">WS_9</strain>
    </source>
</reference>
<dbReference type="EMBL" id="VBOZ01000028">
    <property type="protein sequence ID" value="TMQ64010.1"/>
    <property type="molecule type" value="Genomic_DNA"/>
</dbReference>
<feature type="compositionally biased region" description="Low complexity" evidence="2">
    <location>
        <begin position="173"/>
        <end position="188"/>
    </location>
</feature>
<organism evidence="3 4">
    <name type="scientific">Eiseniibacteriota bacterium</name>
    <dbReference type="NCBI Taxonomy" id="2212470"/>
    <lineage>
        <taxon>Bacteria</taxon>
        <taxon>Candidatus Eiseniibacteriota</taxon>
    </lineage>
</organism>
<dbReference type="Gene3D" id="1.25.40.10">
    <property type="entry name" value="Tetratricopeptide repeat domain"/>
    <property type="match status" value="1"/>
</dbReference>
<evidence type="ECO:0000256" key="1">
    <source>
        <dbReference type="PROSITE-ProRule" id="PRU00339"/>
    </source>
</evidence>
<proteinExistence type="predicted"/>
<dbReference type="InterPro" id="IPR011990">
    <property type="entry name" value="TPR-like_helical_dom_sf"/>
</dbReference>
<dbReference type="InterPro" id="IPR019734">
    <property type="entry name" value="TPR_rpt"/>
</dbReference>
<dbReference type="PROSITE" id="PS50005">
    <property type="entry name" value="TPR"/>
    <property type="match status" value="1"/>
</dbReference>